<feature type="compositionally biased region" description="Polar residues" evidence="1">
    <location>
        <begin position="26"/>
        <end position="38"/>
    </location>
</feature>
<gene>
    <name evidence="2" type="ORF">B0T23DRAFT_379772</name>
</gene>
<reference evidence="2 3" key="1">
    <citation type="journal article" date="2023" name="Mol. Phylogenet. Evol.">
        <title>Genome-scale phylogeny and comparative genomics of the fungal order Sordariales.</title>
        <authorList>
            <person name="Hensen N."/>
            <person name="Bonometti L."/>
            <person name="Westerberg I."/>
            <person name="Brannstrom I.O."/>
            <person name="Guillou S."/>
            <person name="Cros-Aarteil S."/>
            <person name="Calhoun S."/>
            <person name="Haridas S."/>
            <person name="Kuo A."/>
            <person name="Mondo S."/>
            <person name="Pangilinan J."/>
            <person name="Riley R."/>
            <person name="LaButti K."/>
            <person name="Andreopoulos B."/>
            <person name="Lipzen A."/>
            <person name="Chen C."/>
            <person name="Yan M."/>
            <person name="Daum C."/>
            <person name="Ng V."/>
            <person name="Clum A."/>
            <person name="Steindorff A."/>
            <person name="Ohm R.A."/>
            <person name="Martin F."/>
            <person name="Silar P."/>
            <person name="Natvig D.O."/>
            <person name="Lalanne C."/>
            <person name="Gautier V."/>
            <person name="Ament-Velasquez S.L."/>
            <person name="Kruys A."/>
            <person name="Hutchinson M.I."/>
            <person name="Powell A.J."/>
            <person name="Barry K."/>
            <person name="Miller A.N."/>
            <person name="Grigoriev I.V."/>
            <person name="Debuchy R."/>
            <person name="Gladieux P."/>
            <person name="Hiltunen Thoren M."/>
            <person name="Johannesson H."/>
        </authorList>
    </citation>
    <scope>NUCLEOTIDE SEQUENCE [LARGE SCALE GENOMIC DNA]</scope>
    <source>
        <strain evidence="2 3">FGSC 10403</strain>
    </source>
</reference>
<dbReference type="Proteomes" id="UP001285908">
    <property type="component" value="Unassembled WGS sequence"/>
</dbReference>
<dbReference type="GeneID" id="87874789"/>
<dbReference type="RefSeq" id="XP_062692923.1">
    <property type="nucleotide sequence ID" value="XM_062837167.1"/>
</dbReference>
<dbReference type="EMBL" id="JAULSX010000004">
    <property type="protein sequence ID" value="KAK3492465.1"/>
    <property type="molecule type" value="Genomic_DNA"/>
</dbReference>
<accession>A0AAJ0I7T6</accession>
<protein>
    <submittedName>
        <fullName evidence="2">Uncharacterized protein</fullName>
    </submittedName>
</protein>
<comment type="caution">
    <text evidence="2">The sequence shown here is derived from an EMBL/GenBank/DDBJ whole genome shotgun (WGS) entry which is preliminary data.</text>
</comment>
<evidence type="ECO:0000313" key="2">
    <source>
        <dbReference type="EMBL" id="KAK3492465.1"/>
    </source>
</evidence>
<evidence type="ECO:0000256" key="1">
    <source>
        <dbReference type="SAM" id="MobiDB-lite"/>
    </source>
</evidence>
<dbReference type="AlphaFoldDB" id="A0AAJ0I7T6"/>
<keyword evidence="3" id="KW-1185">Reference proteome</keyword>
<feature type="region of interest" description="Disordered" evidence="1">
    <location>
        <begin position="18"/>
        <end position="39"/>
    </location>
</feature>
<evidence type="ECO:0000313" key="3">
    <source>
        <dbReference type="Proteomes" id="UP001285908"/>
    </source>
</evidence>
<organism evidence="2 3">
    <name type="scientific">Neurospora hispaniola</name>
    <dbReference type="NCBI Taxonomy" id="588809"/>
    <lineage>
        <taxon>Eukaryota</taxon>
        <taxon>Fungi</taxon>
        <taxon>Dikarya</taxon>
        <taxon>Ascomycota</taxon>
        <taxon>Pezizomycotina</taxon>
        <taxon>Sordariomycetes</taxon>
        <taxon>Sordariomycetidae</taxon>
        <taxon>Sordariales</taxon>
        <taxon>Sordariaceae</taxon>
        <taxon>Neurospora</taxon>
    </lineage>
</organism>
<name>A0AAJ0I7T6_9PEZI</name>
<proteinExistence type="predicted"/>
<sequence length="114" mass="11761">MTPSGVAMGVDSRMLGCVAGPRPTKPNAQKLQGPNGPSRSLVGLAAPRCPGEVPCRGSSSGGRLSVAACVGRWMGGIPLPMNGCSLNQGPNGPNRWNPGLRVWYGTECFKCPVL</sequence>